<dbReference type="InParanoid" id="E9G908"/>
<reference evidence="1 2" key="1">
    <citation type="journal article" date="2011" name="Science">
        <title>The ecoresponsive genome of Daphnia pulex.</title>
        <authorList>
            <person name="Colbourne J.K."/>
            <person name="Pfrender M.E."/>
            <person name="Gilbert D."/>
            <person name="Thomas W.K."/>
            <person name="Tucker A."/>
            <person name="Oakley T.H."/>
            <person name="Tokishita S."/>
            <person name="Aerts A."/>
            <person name="Arnold G.J."/>
            <person name="Basu M.K."/>
            <person name="Bauer D.J."/>
            <person name="Caceres C.E."/>
            <person name="Carmel L."/>
            <person name="Casola C."/>
            <person name="Choi J.H."/>
            <person name="Detter J.C."/>
            <person name="Dong Q."/>
            <person name="Dusheyko S."/>
            <person name="Eads B.D."/>
            <person name="Frohlich T."/>
            <person name="Geiler-Samerotte K.A."/>
            <person name="Gerlach D."/>
            <person name="Hatcher P."/>
            <person name="Jogdeo S."/>
            <person name="Krijgsveld J."/>
            <person name="Kriventseva E.V."/>
            <person name="Kultz D."/>
            <person name="Laforsch C."/>
            <person name="Lindquist E."/>
            <person name="Lopez J."/>
            <person name="Manak J.R."/>
            <person name="Muller J."/>
            <person name="Pangilinan J."/>
            <person name="Patwardhan R.P."/>
            <person name="Pitluck S."/>
            <person name="Pritham E.J."/>
            <person name="Rechtsteiner A."/>
            <person name="Rho M."/>
            <person name="Rogozin I.B."/>
            <person name="Sakarya O."/>
            <person name="Salamov A."/>
            <person name="Schaack S."/>
            <person name="Shapiro H."/>
            <person name="Shiga Y."/>
            <person name="Skalitzky C."/>
            <person name="Smith Z."/>
            <person name="Souvorov A."/>
            <person name="Sung W."/>
            <person name="Tang Z."/>
            <person name="Tsuchiya D."/>
            <person name="Tu H."/>
            <person name="Vos H."/>
            <person name="Wang M."/>
            <person name="Wolf Y.I."/>
            <person name="Yamagata H."/>
            <person name="Yamada T."/>
            <person name="Ye Y."/>
            <person name="Shaw J.R."/>
            <person name="Andrews J."/>
            <person name="Crease T.J."/>
            <person name="Tang H."/>
            <person name="Lucas S.M."/>
            <person name="Robertson H.M."/>
            <person name="Bork P."/>
            <person name="Koonin E.V."/>
            <person name="Zdobnov E.M."/>
            <person name="Grigoriev I.V."/>
            <person name="Lynch M."/>
            <person name="Boore J.L."/>
        </authorList>
    </citation>
    <scope>NUCLEOTIDE SEQUENCE [LARGE SCALE GENOMIC DNA]</scope>
</reference>
<dbReference type="EMBL" id="GL732535">
    <property type="protein sequence ID" value="EFX84179.1"/>
    <property type="molecule type" value="Genomic_DNA"/>
</dbReference>
<organism evidence="1 2">
    <name type="scientific">Daphnia pulex</name>
    <name type="common">Water flea</name>
    <dbReference type="NCBI Taxonomy" id="6669"/>
    <lineage>
        <taxon>Eukaryota</taxon>
        <taxon>Metazoa</taxon>
        <taxon>Ecdysozoa</taxon>
        <taxon>Arthropoda</taxon>
        <taxon>Crustacea</taxon>
        <taxon>Branchiopoda</taxon>
        <taxon>Diplostraca</taxon>
        <taxon>Cladocera</taxon>
        <taxon>Anomopoda</taxon>
        <taxon>Daphniidae</taxon>
        <taxon>Daphnia</taxon>
    </lineage>
</organism>
<dbReference type="KEGG" id="dpx:DAPPUDRAFT_301351"/>
<sequence>MTHKLVQQVLVRRRLDTWVPQQVCMKQLEPRHIGYSVQHNILVEHKQRPRKLELLL</sequence>
<name>E9G908_DAPPU</name>
<dbReference type="Proteomes" id="UP000000305">
    <property type="component" value="Unassembled WGS sequence"/>
</dbReference>
<dbReference type="AlphaFoldDB" id="E9G908"/>
<evidence type="ECO:0000313" key="1">
    <source>
        <dbReference type="EMBL" id="EFX84179.1"/>
    </source>
</evidence>
<accession>E9G908</accession>
<dbReference type="HOGENOM" id="CLU_3016274_0_0_1"/>
<proteinExistence type="predicted"/>
<keyword evidence="2" id="KW-1185">Reference proteome</keyword>
<evidence type="ECO:0000313" key="2">
    <source>
        <dbReference type="Proteomes" id="UP000000305"/>
    </source>
</evidence>
<protein>
    <submittedName>
        <fullName evidence="1">Uncharacterized protein</fullName>
    </submittedName>
</protein>
<gene>
    <name evidence="1" type="ORF">DAPPUDRAFT_301351</name>
</gene>